<evidence type="ECO:0000313" key="1">
    <source>
        <dbReference type="EMBL" id="CAL7936615.1"/>
    </source>
</evidence>
<dbReference type="Proteomes" id="UP001642520">
    <property type="component" value="Unassembled WGS sequence"/>
</dbReference>
<evidence type="ECO:0000313" key="2">
    <source>
        <dbReference type="Proteomes" id="UP001642520"/>
    </source>
</evidence>
<proteinExistence type="predicted"/>
<dbReference type="EMBL" id="CAXAJV020001287">
    <property type="protein sequence ID" value="CAL7936615.1"/>
    <property type="molecule type" value="Genomic_DNA"/>
</dbReference>
<reference evidence="1 2" key="1">
    <citation type="submission" date="2024-08" db="EMBL/GenBank/DDBJ databases">
        <authorList>
            <person name="Will J Nash"/>
            <person name="Angela Man"/>
            <person name="Seanna McTaggart"/>
            <person name="Kendall Baker"/>
            <person name="Tom Barker"/>
            <person name="Leah Catchpole"/>
            <person name="Alex Durrant"/>
            <person name="Karim Gharbi"/>
            <person name="Naomi Irish"/>
            <person name="Gemy Kaithakottil"/>
            <person name="Debby Ku"/>
            <person name="Aaliyah Providence"/>
            <person name="Felix Shaw"/>
            <person name="David Swarbreck"/>
            <person name="Chris Watkins"/>
            <person name="Ann M. McCartney"/>
            <person name="Giulio Formenti"/>
            <person name="Alice Mouton"/>
            <person name="Noel Vella"/>
            <person name="Bjorn M von Reumont"/>
            <person name="Adriana Vella"/>
            <person name="Wilfried Haerty"/>
        </authorList>
    </citation>
    <scope>NUCLEOTIDE SEQUENCE [LARGE SCALE GENOMIC DNA]</scope>
</reference>
<keyword evidence="2" id="KW-1185">Reference proteome</keyword>
<organism evidence="1 2">
    <name type="scientific">Xylocopa violacea</name>
    <name type="common">Violet carpenter bee</name>
    <name type="synonym">Apis violacea</name>
    <dbReference type="NCBI Taxonomy" id="135666"/>
    <lineage>
        <taxon>Eukaryota</taxon>
        <taxon>Metazoa</taxon>
        <taxon>Ecdysozoa</taxon>
        <taxon>Arthropoda</taxon>
        <taxon>Hexapoda</taxon>
        <taxon>Insecta</taxon>
        <taxon>Pterygota</taxon>
        <taxon>Neoptera</taxon>
        <taxon>Endopterygota</taxon>
        <taxon>Hymenoptera</taxon>
        <taxon>Apocrita</taxon>
        <taxon>Aculeata</taxon>
        <taxon>Apoidea</taxon>
        <taxon>Anthophila</taxon>
        <taxon>Apidae</taxon>
        <taxon>Xylocopa</taxon>
        <taxon>Xylocopa</taxon>
    </lineage>
</organism>
<protein>
    <submittedName>
        <fullName evidence="1">Uncharacterized protein</fullName>
    </submittedName>
</protein>
<accession>A0ABP1NAN7</accession>
<sequence length="136" mass="15757">MDLRFATFYFISHLLELHDSVITRLKLHRPSGCQSHPRKMIHGGFDSLHQHVQQRSRCIWVWPERWAQNMRCGVVPAFVIVVGTICANSGRQGLAEDANATLSRSIHRFCGAATHHMHYIQWTIDLSMQNSQRYVF</sequence>
<comment type="caution">
    <text evidence="1">The sequence shown here is derived from an EMBL/GenBank/DDBJ whole genome shotgun (WGS) entry which is preliminary data.</text>
</comment>
<gene>
    <name evidence="1" type="ORF">XYLVIOL_LOCUS2259</name>
</gene>
<name>A0ABP1NAN7_XYLVO</name>